<dbReference type="Proteomes" id="UP000006174">
    <property type="component" value="Unassembled WGS sequence"/>
</dbReference>
<protein>
    <submittedName>
        <fullName evidence="1">Uncharacterized protein</fullName>
    </submittedName>
</protein>
<sequence>MQPRGLHQAERAHLTVANGYGPRFVRSEEWVLDPVMSMGWATAMQVMWHLPDSNWVSTVLHTLQDFVTCHNRLYLEQQPHESVAVPGGPPDSIDTWVAPMDKELVI</sequence>
<comment type="caution">
    <text evidence="1">The sequence shown here is derived from an EMBL/GenBank/DDBJ whole genome shotgun (WGS) entry which is preliminary data.</text>
</comment>
<dbReference type="EMBL" id="CAGI01000084">
    <property type="protein sequence ID" value="CCF48101.1"/>
    <property type="molecule type" value="Genomic_DNA"/>
</dbReference>
<evidence type="ECO:0000313" key="2">
    <source>
        <dbReference type="Proteomes" id="UP000006174"/>
    </source>
</evidence>
<dbReference type="AlphaFoldDB" id="I2FMF8"/>
<gene>
    <name evidence="1" type="ORF">UHOR_12756</name>
</gene>
<reference evidence="1 2" key="1">
    <citation type="journal article" date="2012" name="Plant Cell">
        <title>Genome comparison of barley and maize smut fungi reveals targeted loss of RNA silencing components and species-specific presence of transposable elements.</title>
        <authorList>
            <person name="Laurie J.D."/>
            <person name="Ali S."/>
            <person name="Linning R."/>
            <person name="Mannhaupt G."/>
            <person name="Wong P."/>
            <person name="Gueldener U."/>
            <person name="Muensterkoetter M."/>
            <person name="Moore R."/>
            <person name="Kahmann R."/>
            <person name="Bakkeren G."/>
            <person name="Schirawski J."/>
        </authorList>
    </citation>
    <scope>NUCLEOTIDE SEQUENCE [LARGE SCALE GENOMIC DNA]</scope>
    <source>
        <strain evidence="2">Uh4875-4</strain>
    </source>
</reference>
<evidence type="ECO:0000313" key="1">
    <source>
        <dbReference type="EMBL" id="CCF48101.1"/>
    </source>
</evidence>
<proteinExistence type="predicted"/>
<keyword evidence="2" id="KW-1185">Reference proteome</keyword>
<accession>I2FMF8</accession>
<organism evidence="1 2">
    <name type="scientific">Ustilago hordei</name>
    <name type="common">Barley covered smut fungus</name>
    <dbReference type="NCBI Taxonomy" id="120017"/>
    <lineage>
        <taxon>Eukaryota</taxon>
        <taxon>Fungi</taxon>
        <taxon>Dikarya</taxon>
        <taxon>Basidiomycota</taxon>
        <taxon>Ustilaginomycotina</taxon>
        <taxon>Ustilaginomycetes</taxon>
        <taxon>Ustilaginales</taxon>
        <taxon>Ustilaginaceae</taxon>
        <taxon>Ustilago</taxon>
    </lineage>
</organism>
<dbReference type="HOGENOM" id="CLU_2225161_0_0_1"/>
<name>I2FMF8_USTHO</name>